<dbReference type="GO" id="GO:0006508">
    <property type="term" value="P:proteolysis"/>
    <property type="evidence" value="ECO:0007669"/>
    <property type="project" value="UniProtKB-KW"/>
</dbReference>
<feature type="active site" evidence="7">
    <location>
        <position position="644"/>
    </location>
</feature>
<sequence length="1212" mass="135056">MAETVLEVFKKFDADGSGAISRGELGEVLQSLKESDPWEDEDIDEILAAADSSGDGELQIQEFVKWIFAEDKEISQGIKHKATMKISGCSRTGYDGDYVQKEGEYYYRRPIFYCEEQQKFLFYHGQRKQWSLFWRTGAKASCRLKTSRTAHMPGEGATWAVWKKNGKNGKKKSFVREPDMKCEAEVAEVPEQEQENPEELLQQSEQCVKFDEIYYKRIDGVVGNRAVYRQSKGDDWGDSYLFYEKSDSKWKMASEATEGASALHISRITKEASPEKAAWFDERGKLDVVAIDTDGIPNSTGQRLTLNRNVPDGWKDESFPHHKDSIGGKCSAKVGRLRWLRGMALHENPVLFADVEPADALQGSVGNCWLIAAMSAIAEFPSYLKNNIFLNKKISKEGKYHVKLFDGRFGQWKVIMVDDYLPCSAYGGDRPRLIFGKINDGKLCLPLIEKAFAKLYGSYSALWSGFQPVAWYHLTGCDNFFQYKFQYEQAVRWVVKADEGIPVYSDRRRATKLGVLAGGSHFYEKQRIGGWVKIAKVDGDGPTSGWIMYYNKGQRVASRDPVYPPRYYFMHVFVKPATVMGGIKGESTSKVSGWTQAFQTRISKFVSKEGAWYDLLKFDKDNHLMAAIATQSSDESDSGLVHGHAYSVLKIVEVQGFRLVACRNPWGSDAEWNGPWSDRSAEWRANPSVAKALNVDFQTEGTFWMDYEDWMYTMGNIKVMNCKMPTSRGDFHSQFVDEDEDGDRDEGDNDFDEEDDSGGGDIWITPPRSGGKIIACSGLGVNWNAPVLMRNGTQLQPGDTEQKFVNVPTCLDGGTYFGHPASVSPGFWNIEFEPPTTLYVWLLDGSTNSLELVMPTQGWTVVNAPGFQTNDGYKLHLLSKYIEEEDRYTGRYECFRTISSYFCGGLVGTYPLPKEPEVMVSAAVPSVSEGADFPVTACSGLEIDWNPPTTMSEGTLTNPGEEELAFQNVPEVLLGGTYIGTKCWPSSGTWTIEYQAPCKLYVWARGDEYNAGVDELLSGDAWAREAADGFQRSDGPALHLWGRHFTTGSSYSITVESQLISGVVGQPLELGGEVTSCAGLDIDWNAPRMMTEGTLVNPGDRDYIFEKLPPFLAGGLYIGSRTWPKAGTWTIHYQAPTILYVWVEKGDYNGGVDDALRADGWICEDVGGFQRANAAGSNPLGVWSRHFVAGSSYSIETTGLMVGGVVSAAADE</sequence>
<dbReference type="PROSITE" id="PS50222">
    <property type="entry name" value="EF_HAND_2"/>
    <property type="match status" value="2"/>
</dbReference>
<dbReference type="PROSITE" id="PS00139">
    <property type="entry name" value="THIOL_PROTEASE_CYS"/>
    <property type="match status" value="1"/>
</dbReference>
<dbReference type="GO" id="GO:0004198">
    <property type="term" value="F:calcium-dependent cysteine-type endopeptidase activity"/>
    <property type="evidence" value="ECO:0007669"/>
    <property type="project" value="InterPro"/>
</dbReference>
<evidence type="ECO:0000256" key="8">
    <source>
        <dbReference type="SAM" id="MobiDB-lite"/>
    </source>
</evidence>
<protein>
    <recommendedName>
        <fullName evidence="13">Calmodulin</fullName>
    </recommendedName>
</protein>
<dbReference type="Pfam" id="PF13499">
    <property type="entry name" value="EF-hand_7"/>
    <property type="match status" value="1"/>
</dbReference>
<keyword evidence="2 7" id="KW-0645">Protease</keyword>
<dbReference type="InterPro" id="IPR002048">
    <property type="entry name" value="EF_hand_dom"/>
</dbReference>
<keyword evidence="4 7" id="KW-0788">Thiol protease</keyword>
<keyword evidence="5" id="KW-0106">Calcium</keyword>
<comment type="similarity">
    <text evidence="1">Belongs to the peptidase C2 family.</text>
</comment>
<evidence type="ECO:0000256" key="1">
    <source>
        <dbReference type="ARBA" id="ARBA00007623"/>
    </source>
</evidence>
<keyword evidence="12" id="KW-1185">Reference proteome</keyword>
<feature type="region of interest" description="Disordered" evidence="8">
    <location>
        <begin position="731"/>
        <end position="764"/>
    </location>
</feature>
<evidence type="ECO:0000313" key="11">
    <source>
        <dbReference type="EMBL" id="CAJ1392506.1"/>
    </source>
</evidence>
<dbReference type="PROSITE" id="PS50203">
    <property type="entry name" value="CALPAIN_CAT"/>
    <property type="match status" value="1"/>
</dbReference>
<evidence type="ECO:0000256" key="5">
    <source>
        <dbReference type="ARBA" id="ARBA00022837"/>
    </source>
</evidence>
<dbReference type="EMBL" id="CAUJNA010002347">
    <property type="protein sequence ID" value="CAJ1392506.1"/>
    <property type="molecule type" value="Genomic_DNA"/>
</dbReference>
<proteinExistence type="inferred from homology"/>
<dbReference type="PANTHER" id="PTHR10183">
    <property type="entry name" value="CALPAIN"/>
    <property type="match status" value="1"/>
</dbReference>
<evidence type="ECO:0000256" key="3">
    <source>
        <dbReference type="ARBA" id="ARBA00022801"/>
    </source>
</evidence>
<organism evidence="11 12">
    <name type="scientific">Effrenium voratum</name>
    <dbReference type="NCBI Taxonomy" id="2562239"/>
    <lineage>
        <taxon>Eukaryota</taxon>
        <taxon>Sar</taxon>
        <taxon>Alveolata</taxon>
        <taxon>Dinophyceae</taxon>
        <taxon>Suessiales</taxon>
        <taxon>Symbiodiniaceae</taxon>
        <taxon>Effrenium</taxon>
    </lineage>
</organism>
<dbReference type="Pfam" id="PF00648">
    <property type="entry name" value="Peptidase_C2"/>
    <property type="match status" value="2"/>
</dbReference>
<evidence type="ECO:0000313" key="12">
    <source>
        <dbReference type="Proteomes" id="UP001178507"/>
    </source>
</evidence>
<evidence type="ECO:0000259" key="9">
    <source>
        <dbReference type="PROSITE" id="PS50203"/>
    </source>
</evidence>
<dbReference type="AlphaFoldDB" id="A0AA36IS46"/>
<evidence type="ECO:0000256" key="6">
    <source>
        <dbReference type="PIRSR" id="PIRSR622684-1"/>
    </source>
</evidence>
<evidence type="ECO:0000256" key="7">
    <source>
        <dbReference type="PROSITE-ProRule" id="PRU00239"/>
    </source>
</evidence>
<dbReference type="InterPro" id="IPR001300">
    <property type="entry name" value="Peptidase_C2_calpain_cat"/>
</dbReference>
<dbReference type="InterPro" id="IPR011992">
    <property type="entry name" value="EF-hand-dom_pair"/>
</dbReference>
<dbReference type="InterPro" id="IPR018247">
    <property type="entry name" value="EF_Hand_1_Ca_BS"/>
</dbReference>
<dbReference type="InterPro" id="IPR038765">
    <property type="entry name" value="Papain-like_cys_pep_sf"/>
</dbReference>
<dbReference type="SMART" id="SM00230">
    <property type="entry name" value="CysPc"/>
    <property type="match status" value="1"/>
</dbReference>
<dbReference type="InterPro" id="IPR000169">
    <property type="entry name" value="Pept_cys_AS"/>
</dbReference>
<evidence type="ECO:0000256" key="4">
    <source>
        <dbReference type="ARBA" id="ARBA00022807"/>
    </source>
</evidence>
<feature type="active site" evidence="7">
    <location>
        <position position="664"/>
    </location>
</feature>
<feature type="compositionally biased region" description="Acidic residues" evidence="8">
    <location>
        <begin position="736"/>
        <end position="758"/>
    </location>
</feature>
<keyword evidence="3 7" id="KW-0378">Hydrolase</keyword>
<dbReference type="Proteomes" id="UP001178507">
    <property type="component" value="Unassembled WGS sequence"/>
</dbReference>
<evidence type="ECO:0000256" key="2">
    <source>
        <dbReference type="ARBA" id="ARBA00022670"/>
    </source>
</evidence>
<dbReference type="SUPFAM" id="SSF47473">
    <property type="entry name" value="EF-hand"/>
    <property type="match status" value="1"/>
</dbReference>
<dbReference type="GO" id="GO:0005509">
    <property type="term" value="F:calcium ion binding"/>
    <property type="evidence" value="ECO:0007669"/>
    <property type="project" value="InterPro"/>
</dbReference>
<evidence type="ECO:0008006" key="13">
    <source>
        <dbReference type="Google" id="ProtNLM"/>
    </source>
</evidence>
<gene>
    <name evidence="11" type="ORF">EVOR1521_LOCUS17585</name>
</gene>
<comment type="caution">
    <text evidence="11">The sequence shown here is derived from an EMBL/GenBank/DDBJ whole genome shotgun (WGS) entry which is preliminary data.</text>
</comment>
<dbReference type="PANTHER" id="PTHR10183:SF379">
    <property type="entry name" value="CALPAIN-5"/>
    <property type="match status" value="1"/>
</dbReference>
<dbReference type="Gene3D" id="1.10.238.10">
    <property type="entry name" value="EF-hand"/>
    <property type="match status" value="1"/>
</dbReference>
<dbReference type="InterPro" id="IPR022684">
    <property type="entry name" value="Calpain_cysteine_protease"/>
</dbReference>
<feature type="domain" description="Calpain catalytic" evidence="9">
    <location>
        <begin position="313"/>
        <end position="723"/>
    </location>
</feature>
<feature type="domain" description="EF-hand" evidence="10">
    <location>
        <begin position="38"/>
        <end position="73"/>
    </location>
</feature>
<reference evidence="11" key="1">
    <citation type="submission" date="2023-08" db="EMBL/GenBank/DDBJ databases">
        <authorList>
            <person name="Chen Y."/>
            <person name="Shah S."/>
            <person name="Dougan E. K."/>
            <person name="Thang M."/>
            <person name="Chan C."/>
        </authorList>
    </citation>
    <scope>NUCLEOTIDE SEQUENCE</scope>
</reference>
<dbReference type="SUPFAM" id="SSF54001">
    <property type="entry name" value="Cysteine proteinases"/>
    <property type="match status" value="1"/>
</dbReference>
<evidence type="ECO:0000259" key="10">
    <source>
        <dbReference type="PROSITE" id="PS50222"/>
    </source>
</evidence>
<dbReference type="PROSITE" id="PS00018">
    <property type="entry name" value="EF_HAND_1"/>
    <property type="match status" value="2"/>
</dbReference>
<feature type="active site" evidence="6 7">
    <location>
        <position position="368"/>
    </location>
</feature>
<name>A0AA36IS46_9DINO</name>
<dbReference type="Gene3D" id="3.90.70.10">
    <property type="entry name" value="Cysteine proteinases"/>
    <property type="match status" value="1"/>
</dbReference>
<accession>A0AA36IS46</accession>
<feature type="domain" description="EF-hand" evidence="10">
    <location>
        <begin position="1"/>
        <end position="35"/>
    </location>
</feature>
<dbReference type="SMART" id="SM00054">
    <property type="entry name" value="EFh"/>
    <property type="match status" value="2"/>
</dbReference>
<dbReference type="CDD" id="cd00051">
    <property type="entry name" value="EFh"/>
    <property type="match status" value="1"/>
</dbReference>